<protein>
    <recommendedName>
        <fullName evidence="1">DUF2281 domain-containing protein</fullName>
    </recommendedName>
</protein>
<dbReference type="AlphaFoldDB" id="A0A2N0TZD9"/>
<keyword evidence="4" id="KW-1185">Reference proteome</keyword>
<feature type="domain" description="DUF2281" evidence="1">
    <location>
        <begin position="12"/>
        <end position="40"/>
    </location>
</feature>
<gene>
    <name evidence="3" type="ORF">APR40_09730</name>
    <name evidence="2" type="ORF">BHS39_09750</name>
</gene>
<dbReference type="OrthoDB" id="1365620at2"/>
<dbReference type="Proteomes" id="UP000232533">
    <property type="component" value="Unassembled WGS sequence"/>
</dbReference>
<dbReference type="Pfam" id="PF10047">
    <property type="entry name" value="DUF2281"/>
    <property type="match status" value="1"/>
</dbReference>
<name>A0A2N0TZD9_9FLAO</name>
<reference evidence="2 4" key="2">
    <citation type="submission" date="2016-09" db="EMBL/GenBank/DDBJ databases">
        <title>Genome Sequence of Salegentibacter salarius,Isolated from a Marine Solar Saltern of the Yellow Sea in South Korea.</title>
        <authorList>
            <person name="Zheng Q."/>
            <person name="Liu Y."/>
        </authorList>
    </citation>
    <scope>NUCLEOTIDE SEQUENCE [LARGE SCALE GENOMIC DNA]</scope>
    <source>
        <strain evidence="2 4">KCTC 12974</strain>
    </source>
</reference>
<dbReference type="Proteomes" id="UP000176009">
    <property type="component" value="Unassembled WGS sequence"/>
</dbReference>
<dbReference type="EMBL" id="LKTR01000010">
    <property type="protein sequence ID" value="PKD20107.1"/>
    <property type="molecule type" value="Genomic_DNA"/>
</dbReference>
<evidence type="ECO:0000259" key="1">
    <source>
        <dbReference type="Pfam" id="PF10047"/>
    </source>
</evidence>
<reference evidence="3 5" key="1">
    <citation type="submission" date="2015-10" db="EMBL/GenBank/DDBJ databases">
        <title>Draft genome sequence of Salegentibacter salinarum KCTC 12975.</title>
        <authorList>
            <person name="Lin W."/>
            <person name="Zheng Q."/>
        </authorList>
    </citation>
    <scope>NUCLEOTIDE SEQUENCE [LARGE SCALE GENOMIC DNA]</scope>
    <source>
        <strain evidence="3 5">KCTC 12974</strain>
    </source>
</reference>
<evidence type="ECO:0000313" key="3">
    <source>
        <dbReference type="EMBL" id="PKD20107.1"/>
    </source>
</evidence>
<proteinExistence type="predicted"/>
<comment type="caution">
    <text evidence="3">The sequence shown here is derived from an EMBL/GenBank/DDBJ whole genome shotgun (WGS) entry which is preliminary data.</text>
</comment>
<dbReference type="RefSeq" id="WP_070053451.1">
    <property type="nucleotide sequence ID" value="NZ_FVZF01000016.1"/>
</dbReference>
<evidence type="ECO:0000313" key="5">
    <source>
        <dbReference type="Proteomes" id="UP000232533"/>
    </source>
</evidence>
<accession>A0A2N0TZD9</accession>
<evidence type="ECO:0000313" key="2">
    <source>
        <dbReference type="EMBL" id="OEY73287.1"/>
    </source>
</evidence>
<dbReference type="InterPro" id="IPR018739">
    <property type="entry name" value="DUF2281"/>
</dbReference>
<sequence length="74" mass="8897">MKKQAILKKTMQDISRLPEWRIREVSDFVEFLLQKSEEKELVNDLQSNAAKSKSFHFLEEEEELYSDEDLTEKF</sequence>
<organism evidence="3 5">
    <name type="scientific">Salegentibacter salarius</name>
    <dbReference type="NCBI Taxonomy" id="435906"/>
    <lineage>
        <taxon>Bacteria</taxon>
        <taxon>Pseudomonadati</taxon>
        <taxon>Bacteroidota</taxon>
        <taxon>Flavobacteriia</taxon>
        <taxon>Flavobacteriales</taxon>
        <taxon>Flavobacteriaceae</taxon>
        <taxon>Salegentibacter</taxon>
    </lineage>
</organism>
<evidence type="ECO:0000313" key="4">
    <source>
        <dbReference type="Proteomes" id="UP000176009"/>
    </source>
</evidence>
<dbReference type="EMBL" id="MJBR01000008">
    <property type="protein sequence ID" value="OEY73287.1"/>
    <property type="molecule type" value="Genomic_DNA"/>
</dbReference>